<evidence type="ECO:0000256" key="4">
    <source>
        <dbReference type="SAM" id="MobiDB-lite"/>
    </source>
</evidence>
<keyword evidence="2" id="KW-0238">DNA-binding</keyword>
<evidence type="ECO:0000256" key="1">
    <source>
        <dbReference type="ARBA" id="ARBA00023015"/>
    </source>
</evidence>
<dbReference type="RefSeq" id="WP_131001356.1">
    <property type="nucleotide sequence ID" value="NZ_JBHSZR010000002.1"/>
</dbReference>
<name>A0A4Q9GPG5_9HYPH</name>
<feature type="region of interest" description="Disordered" evidence="4">
    <location>
        <begin position="1"/>
        <end position="22"/>
    </location>
</feature>
<dbReference type="PANTHER" id="PTHR33204">
    <property type="entry name" value="TRANSCRIPTIONAL REGULATOR, MARR FAMILY"/>
    <property type="match status" value="1"/>
</dbReference>
<accession>A0A4Q9GPG5</accession>
<comment type="caution">
    <text evidence="6">The sequence shown here is derived from an EMBL/GenBank/DDBJ whole genome shotgun (WGS) entry which is preliminary data.</text>
</comment>
<keyword evidence="1" id="KW-0805">Transcription regulation</keyword>
<sequence length="143" mass="16134">MKRTAPDPATEAKRREPPPETVDPAIEALVTDVIAQVADKWTMLVLEALEERGTLRFTEIAREVGGISQKMLTKTVRQMERDGLVARKVHPVVPPHVDYSLTELGRSLSRAFCGVWIWAETYYADVEKARRAFATRENGASRR</sequence>
<organism evidence="6 7">
    <name type="scientific">Hansschlegelia quercus</name>
    <dbReference type="NCBI Taxonomy" id="2528245"/>
    <lineage>
        <taxon>Bacteria</taxon>
        <taxon>Pseudomonadati</taxon>
        <taxon>Pseudomonadota</taxon>
        <taxon>Alphaproteobacteria</taxon>
        <taxon>Hyphomicrobiales</taxon>
        <taxon>Methylopilaceae</taxon>
        <taxon>Hansschlegelia</taxon>
    </lineage>
</organism>
<evidence type="ECO:0000259" key="5">
    <source>
        <dbReference type="PROSITE" id="PS51118"/>
    </source>
</evidence>
<evidence type="ECO:0000313" key="7">
    <source>
        <dbReference type="Proteomes" id="UP000291613"/>
    </source>
</evidence>
<dbReference type="InterPro" id="IPR002577">
    <property type="entry name" value="HTH_HxlR"/>
</dbReference>
<dbReference type="InterPro" id="IPR011991">
    <property type="entry name" value="ArsR-like_HTH"/>
</dbReference>
<keyword evidence="3" id="KW-0804">Transcription</keyword>
<feature type="domain" description="HTH hxlR-type" evidence="5">
    <location>
        <begin position="23"/>
        <end position="127"/>
    </location>
</feature>
<protein>
    <submittedName>
        <fullName evidence="6">Transcriptional regulator</fullName>
    </submittedName>
</protein>
<reference evidence="6 7" key="1">
    <citation type="submission" date="2019-02" db="EMBL/GenBank/DDBJ databases">
        <title>Hansschlegelia quercus sp. nov., a novel methylotrophic bacterium from buds of oak (Quercus robur L.).</title>
        <authorList>
            <person name="Agafonova N.V."/>
            <person name="Kaparullina E.N."/>
            <person name="Grouzdev D.S."/>
            <person name="Doronina N.V."/>
        </authorList>
    </citation>
    <scope>NUCLEOTIDE SEQUENCE [LARGE SCALE GENOMIC DNA]</scope>
    <source>
        <strain evidence="6 7">Dub</strain>
    </source>
</reference>
<dbReference type="GO" id="GO:0003677">
    <property type="term" value="F:DNA binding"/>
    <property type="evidence" value="ECO:0007669"/>
    <property type="project" value="UniProtKB-KW"/>
</dbReference>
<dbReference type="Gene3D" id="1.10.10.10">
    <property type="entry name" value="Winged helix-like DNA-binding domain superfamily/Winged helix DNA-binding domain"/>
    <property type="match status" value="1"/>
</dbReference>
<dbReference type="PANTHER" id="PTHR33204:SF39">
    <property type="entry name" value="TRANSCRIPTIONAL REGULATORY PROTEIN"/>
    <property type="match status" value="1"/>
</dbReference>
<dbReference type="AlphaFoldDB" id="A0A4Q9GPG5"/>
<evidence type="ECO:0000256" key="2">
    <source>
        <dbReference type="ARBA" id="ARBA00023125"/>
    </source>
</evidence>
<proteinExistence type="predicted"/>
<dbReference type="Pfam" id="PF01638">
    <property type="entry name" value="HxlR"/>
    <property type="match status" value="1"/>
</dbReference>
<dbReference type="SUPFAM" id="SSF46785">
    <property type="entry name" value="Winged helix' DNA-binding domain"/>
    <property type="match status" value="1"/>
</dbReference>
<dbReference type="CDD" id="cd00090">
    <property type="entry name" value="HTH_ARSR"/>
    <property type="match status" value="1"/>
</dbReference>
<dbReference type="OrthoDB" id="9800350at2"/>
<dbReference type="PROSITE" id="PS51118">
    <property type="entry name" value="HTH_HXLR"/>
    <property type="match status" value="1"/>
</dbReference>
<dbReference type="Proteomes" id="UP000291613">
    <property type="component" value="Unassembled WGS sequence"/>
</dbReference>
<dbReference type="InterPro" id="IPR036390">
    <property type="entry name" value="WH_DNA-bd_sf"/>
</dbReference>
<evidence type="ECO:0000256" key="3">
    <source>
        <dbReference type="ARBA" id="ARBA00023163"/>
    </source>
</evidence>
<dbReference type="EMBL" id="SIUB01000001">
    <property type="protein sequence ID" value="TBN55105.1"/>
    <property type="molecule type" value="Genomic_DNA"/>
</dbReference>
<dbReference type="InterPro" id="IPR036388">
    <property type="entry name" value="WH-like_DNA-bd_sf"/>
</dbReference>
<dbReference type="GO" id="GO:0006355">
    <property type="term" value="P:regulation of DNA-templated transcription"/>
    <property type="evidence" value="ECO:0007669"/>
    <property type="project" value="UniProtKB-ARBA"/>
</dbReference>
<gene>
    <name evidence="6" type="ORF">EYR15_02905</name>
</gene>
<keyword evidence="7" id="KW-1185">Reference proteome</keyword>
<evidence type="ECO:0000313" key="6">
    <source>
        <dbReference type="EMBL" id="TBN55105.1"/>
    </source>
</evidence>